<dbReference type="Pfam" id="PF10745">
    <property type="entry name" value="DUF2530"/>
    <property type="match status" value="1"/>
</dbReference>
<evidence type="ECO:0000313" key="2">
    <source>
        <dbReference type="EMBL" id="KGA16965.1"/>
    </source>
</evidence>
<dbReference type="InterPro" id="IPR019681">
    <property type="entry name" value="DUF2530"/>
</dbReference>
<sequence length="64" mass="6909">MVQKSSIKTVVILVAIGTIAWLIAGMVAITLDYDSKYVWACVAGAVLGVVGIRYAIRRDRRSGI</sequence>
<protein>
    <recommendedName>
        <fullName evidence="3">DUF2530 domain-containing protein</fullName>
    </recommendedName>
</protein>
<keyword evidence="1" id="KW-1133">Transmembrane helix</keyword>
<feature type="transmembrane region" description="Helical" evidence="1">
    <location>
        <begin position="37"/>
        <end position="56"/>
    </location>
</feature>
<reference evidence="2" key="1">
    <citation type="submission" date="2014-05" db="EMBL/GenBank/DDBJ databases">
        <title>Key roles for freshwater Actinobacteria revealed by deep metagenomic sequencing.</title>
        <authorList>
            <person name="Ghai R."/>
            <person name="Mizuno C.M."/>
            <person name="Picazo A."/>
            <person name="Camacho A."/>
            <person name="Rodriguez-Valera F."/>
        </authorList>
    </citation>
    <scope>NUCLEOTIDE SEQUENCE</scope>
</reference>
<evidence type="ECO:0008006" key="3">
    <source>
        <dbReference type="Google" id="ProtNLM"/>
    </source>
</evidence>
<comment type="caution">
    <text evidence="2">The sequence shown here is derived from an EMBL/GenBank/DDBJ whole genome shotgun (WGS) entry which is preliminary data.</text>
</comment>
<dbReference type="AlphaFoldDB" id="A0A094PYU1"/>
<gene>
    <name evidence="2" type="ORF">GM50_13065</name>
</gene>
<dbReference type="EMBL" id="JNSK01000053">
    <property type="protein sequence ID" value="KGA16965.1"/>
    <property type="molecule type" value="Genomic_DNA"/>
</dbReference>
<keyword evidence="1" id="KW-0812">Transmembrane</keyword>
<name>A0A094PYU1_9ZZZZ</name>
<feature type="transmembrane region" description="Helical" evidence="1">
    <location>
        <begin position="12"/>
        <end position="31"/>
    </location>
</feature>
<organism evidence="2">
    <name type="scientific">freshwater metagenome</name>
    <dbReference type="NCBI Taxonomy" id="449393"/>
    <lineage>
        <taxon>unclassified sequences</taxon>
        <taxon>metagenomes</taxon>
        <taxon>ecological metagenomes</taxon>
    </lineage>
</organism>
<keyword evidence="1" id="KW-0472">Membrane</keyword>
<evidence type="ECO:0000256" key="1">
    <source>
        <dbReference type="SAM" id="Phobius"/>
    </source>
</evidence>
<proteinExistence type="predicted"/>
<accession>A0A094PYU1</accession>